<keyword evidence="4" id="KW-1185">Reference proteome</keyword>
<dbReference type="Proteomes" id="UP000308549">
    <property type="component" value="Unassembled WGS sequence"/>
</dbReference>
<name>A0A4U0U8T0_9PEZI</name>
<comment type="caution">
    <text evidence="3">The sequence shown here is derived from an EMBL/GenBank/DDBJ whole genome shotgun (WGS) entry which is preliminary data.</text>
</comment>
<feature type="compositionally biased region" description="Low complexity" evidence="1">
    <location>
        <begin position="421"/>
        <end position="438"/>
    </location>
</feature>
<dbReference type="InterPro" id="IPR028163">
    <property type="entry name" value="HAUS_6_N"/>
</dbReference>
<feature type="compositionally biased region" description="Polar residues" evidence="1">
    <location>
        <begin position="710"/>
        <end position="720"/>
    </location>
</feature>
<feature type="compositionally biased region" description="Low complexity" evidence="1">
    <location>
        <begin position="18"/>
        <end position="35"/>
    </location>
</feature>
<gene>
    <name evidence="3" type="ORF">B0A50_02314</name>
</gene>
<feature type="domain" description="HAUS augmin-like complex subunit 6 N-terminal" evidence="2">
    <location>
        <begin position="45"/>
        <end position="258"/>
    </location>
</feature>
<feature type="compositionally biased region" description="Acidic residues" evidence="1">
    <location>
        <begin position="520"/>
        <end position="536"/>
    </location>
</feature>
<protein>
    <recommendedName>
        <fullName evidence="2">HAUS augmin-like complex subunit 6 N-terminal domain-containing protein</fullName>
    </recommendedName>
</protein>
<sequence length="808" mass="89196">MERPMSRDMAGLGHRRNPSTTTTTTTTTTIKTTPKSTSPAVISLFVINLRLLNFDLLPDWPGISPTSFNNQGTRPRIRSTEFALYHLFKVYDPATAADKLQPFYPPLEPLQSVNLRAALYRCLDGLKKNGVLGREVVLRKSMLDECSGDKLWEVCLAFSAIVLRQAVLKGERKRNASSIPVAERWGTATGLRKDERDSMLSLSIAHRASLGQALQGKQRKKQAFARLYDVLCEKEAELTQRKAQVQQTATGLAEQVASVDAIEQSMKKTWLGNKELQKALVNGDVSAGRDAVLKKPLDKLARSSDEIPSTEQGLLENLSHSATRQSQRVRKWQSMHEDLLAKKQTSRPDSIPELGRPDRLRFDQHRSLSLRDAPQLSPNRLPPGSSKPEANITQYDDILTTMREELRRNRRNATSPERAGSSNQVSTQQQQQPVRNPSYYLDAVSGAPDTHKRSPSETAVPMRPSMARRASSRSKSYQQPKVEGMRQHIPLKSEIFSPLKLHRRGSASPLAGDSLVASPVEEEAPATGAESDETASYDDRHSGRQSVEAYEKVDSGVGLGISDEFPVDDKKPLGQRRAEPPGNNSNKDRDDDQEDTKTPSQQHWDPSNPPPLNPPPHKLPATLCLADRTRASMAPPSSSTTPISSPRLPSPSSPVKTATPSDLIVVETLEERDGPIPSLADRARHTIAQAPAPPLSHHTKPSLARTQSSFYPTNQFSTPEKQQEGSRWRASSTVATPADLDHSRADDMDGYRRGPGGVDNGRPVTPPENLFEPGAEYDSVFKARPRVKMSPVESPSRHGDEEAGRVEE</sequence>
<evidence type="ECO:0000313" key="3">
    <source>
        <dbReference type="EMBL" id="TKA31467.1"/>
    </source>
</evidence>
<evidence type="ECO:0000313" key="4">
    <source>
        <dbReference type="Proteomes" id="UP000308549"/>
    </source>
</evidence>
<feature type="region of interest" description="Disordered" evidence="1">
    <location>
        <begin position="710"/>
        <end position="808"/>
    </location>
</feature>
<feature type="compositionally biased region" description="Basic and acidic residues" evidence="1">
    <location>
        <begin position="795"/>
        <end position="808"/>
    </location>
</feature>
<feature type="region of interest" description="Disordered" evidence="1">
    <location>
        <begin position="340"/>
        <end position="396"/>
    </location>
</feature>
<feature type="compositionally biased region" description="Basic and acidic residues" evidence="1">
    <location>
        <begin position="355"/>
        <end position="366"/>
    </location>
</feature>
<feature type="region of interest" description="Disordered" evidence="1">
    <location>
        <begin position="1"/>
        <end position="35"/>
    </location>
</feature>
<feature type="region of interest" description="Disordered" evidence="1">
    <location>
        <begin position="506"/>
        <end position="677"/>
    </location>
</feature>
<accession>A0A4U0U8T0</accession>
<feature type="compositionally biased region" description="Basic and acidic residues" evidence="1">
    <location>
        <begin position="739"/>
        <end position="752"/>
    </location>
</feature>
<feature type="compositionally biased region" description="Low complexity" evidence="1">
    <location>
        <begin position="631"/>
        <end position="647"/>
    </location>
</feature>
<dbReference type="AlphaFoldDB" id="A0A4U0U8T0"/>
<evidence type="ECO:0000259" key="2">
    <source>
        <dbReference type="Pfam" id="PF14661"/>
    </source>
</evidence>
<proteinExistence type="predicted"/>
<evidence type="ECO:0000256" key="1">
    <source>
        <dbReference type="SAM" id="MobiDB-lite"/>
    </source>
</evidence>
<feature type="compositionally biased region" description="Pro residues" evidence="1">
    <location>
        <begin position="607"/>
        <end position="618"/>
    </location>
</feature>
<dbReference type="EMBL" id="NAJL01000008">
    <property type="protein sequence ID" value="TKA31467.1"/>
    <property type="molecule type" value="Genomic_DNA"/>
</dbReference>
<dbReference type="OrthoDB" id="5575722at2759"/>
<feature type="compositionally biased region" description="Basic and acidic residues" evidence="1">
    <location>
        <begin position="567"/>
        <end position="579"/>
    </location>
</feature>
<feature type="region of interest" description="Disordered" evidence="1">
    <location>
        <begin position="408"/>
        <end position="489"/>
    </location>
</feature>
<reference evidence="3 4" key="1">
    <citation type="submission" date="2017-03" db="EMBL/GenBank/DDBJ databases">
        <title>Genomes of endolithic fungi from Antarctica.</title>
        <authorList>
            <person name="Coleine C."/>
            <person name="Masonjones S."/>
            <person name="Stajich J.E."/>
        </authorList>
    </citation>
    <scope>NUCLEOTIDE SEQUENCE [LARGE SCALE GENOMIC DNA]</scope>
    <source>
        <strain evidence="3 4">CCFEE 6315</strain>
    </source>
</reference>
<organism evidence="3 4">
    <name type="scientific">Salinomyces thailandicus</name>
    <dbReference type="NCBI Taxonomy" id="706561"/>
    <lineage>
        <taxon>Eukaryota</taxon>
        <taxon>Fungi</taxon>
        <taxon>Dikarya</taxon>
        <taxon>Ascomycota</taxon>
        <taxon>Pezizomycotina</taxon>
        <taxon>Dothideomycetes</taxon>
        <taxon>Dothideomycetidae</taxon>
        <taxon>Mycosphaerellales</taxon>
        <taxon>Teratosphaeriaceae</taxon>
        <taxon>Salinomyces</taxon>
    </lineage>
</organism>
<dbReference type="Pfam" id="PF14661">
    <property type="entry name" value="HAUS6_N"/>
    <property type="match status" value="1"/>
</dbReference>